<dbReference type="GO" id="GO:0016887">
    <property type="term" value="F:ATP hydrolysis activity"/>
    <property type="evidence" value="ECO:0007669"/>
    <property type="project" value="InterPro"/>
</dbReference>
<proteinExistence type="inferred from homology"/>
<keyword evidence="7" id="KW-1185">Reference proteome</keyword>
<dbReference type="InterPro" id="IPR027417">
    <property type="entry name" value="P-loop_NTPase"/>
</dbReference>
<sequence length="212" mass="24265">MNTIEVKNISKHYPDKVIFSQLTFHVEEGEMVAIIGDSGVGKTTLLNCLGQLEKIDSGQIFIQGSLSNYRHRKYYFKSVFGFLFQNFALIDNESVYENLNFITKDKKQIKKYLEEFGLGKDYLNKKVYQLSGGEQQRVALIRVLLKKPQIVFADEPTASLDDENSQFVMRTLRSLKNKGVTVIVVTHDKGLLPYFDKVIELKSDKGHEITLC</sequence>
<dbReference type="RefSeq" id="WP_125074609.1">
    <property type="nucleotide sequence ID" value="NZ_CP053792.1"/>
</dbReference>
<evidence type="ECO:0000256" key="4">
    <source>
        <dbReference type="ARBA" id="ARBA00022840"/>
    </source>
</evidence>
<dbReference type="InterPro" id="IPR017871">
    <property type="entry name" value="ABC_transporter-like_CS"/>
</dbReference>
<dbReference type="PROSITE" id="PS00211">
    <property type="entry name" value="ABC_TRANSPORTER_1"/>
    <property type="match status" value="1"/>
</dbReference>
<evidence type="ECO:0000256" key="1">
    <source>
        <dbReference type="ARBA" id="ARBA00005417"/>
    </source>
</evidence>
<dbReference type="Pfam" id="PF00005">
    <property type="entry name" value="ABC_tran"/>
    <property type="match status" value="1"/>
</dbReference>
<protein>
    <submittedName>
        <fullName evidence="6">ABC transporter ATP-binding protein YxdL</fullName>
    </submittedName>
</protein>
<dbReference type="GO" id="GO:0005524">
    <property type="term" value="F:ATP binding"/>
    <property type="evidence" value="ECO:0007669"/>
    <property type="project" value="UniProtKB-KW"/>
</dbReference>
<dbReference type="PANTHER" id="PTHR43166">
    <property type="entry name" value="AMINO ACID IMPORT ATP-BINDING PROTEIN"/>
    <property type="match status" value="1"/>
</dbReference>
<organism evidence="6 7">
    <name type="scientific">Streptococcus canis</name>
    <dbReference type="NCBI Taxonomy" id="1329"/>
    <lineage>
        <taxon>Bacteria</taxon>
        <taxon>Bacillati</taxon>
        <taxon>Bacillota</taxon>
        <taxon>Bacilli</taxon>
        <taxon>Lactobacillales</taxon>
        <taxon>Streptococcaceae</taxon>
        <taxon>Streptococcus</taxon>
    </lineage>
</organism>
<evidence type="ECO:0000313" key="7">
    <source>
        <dbReference type="Proteomes" id="UP000280759"/>
    </source>
</evidence>
<dbReference type="InterPro" id="IPR003593">
    <property type="entry name" value="AAA+_ATPase"/>
</dbReference>
<dbReference type="PROSITE" id="PS50893">
    <property type="entry name" value="ABC_TRANSPORTER_2"/>
    <property type="match status" value="1"/>
</dbReference>
<dbReference type="InterPro" id="IPR050086">
    <property type="entry name" value="MetN_ABC_transporter-like"/>
</dbReference>
<dbReference type="SMART" id="SM00382">
    <property type="entry name" value="AAA"/>
    <property type="match status" value="1"/>
</dbReference>
<evidence type="ECO:0000259" key="5">
    <source>
        <dbReference type="PROSITE" id="PS50893"/>
    </source>
</evidence>
<keyword evidence="3" id="KW-0547">Nucleotide-binding</keyword>
<dbReference type="InterPro" id="IPR003439">
    <property type="entry name" value="ABC_transporter-like_ATP-bd"/>
</dbReference>
<name>A0A3P5Y4K7_STRCB</name>
<dbReference type="Gene3D" id="3.40.50.300">
    <property type="entry name" value="P-loop containing nucleotide triphosphate hydrolases"/>
    <property type="match status" value="1"/>
</dbReference>
<dbReference type="Proteomes" id="UP000280759">
    <property type="component" value="Unassembled WGS sequence"/>
</dbReference>
<dbReference type="AlphaFoldDB" id="A0A3P5Y4K7"/>
<dbReference type="SUPFAM" id="SSF52540">
    <property type="entry name" value="P-loop containing nucleoside triphosphate hydrolases"/>
    <property type="match status" value="1"/>
</dbReference>
<feature type="domain" description="ABC transporter" evidence="5">
    <location>
        <begin position="4"/>
        <end position="211"/>
    </location>
</feature>
<evidence type="ECO:0000256" key="2">
    <source>
        <dbReference type="ARBA" id="ARBA00022448"/>
    </source>
</evidence>
<keyword evidence="2" id="KW-0813">Transport</keyword>
<keyword evidence="4 6" id="KW-0067">ATP-binding</keyword>
<comment type="similarity">
    <text evidence="1">Belongs to the ABC transporter superfamily.</text>
</comment>
<evidence type="ECO:0000256" key="3">
    <source>
        <dbReference type="ARBA" id="ARBA00022741"/>
    </source>
</evidence>
<dbReference type="PANTHER" id="PTHR43166:SF4">
    <property type="entry name" value="PHOSPHONATES IMPORT ATP-BINDING PROTEIN PHNC"/>
    <property type="match status" value="1"/>
</dbReference>
<accession>A0A3P5Y4K7</accession>
<evidence type="ECO:0000313" key="6">
    <source>
        <dbReference type="EMBL" id="VDC43201.1"/>
    </source>
</evidence>
<gene>
    <name evidence="6" type="primary">yxdL_2</name>
    <name evidence="6" type="ORF">FMV2238Y02_16920</name>
</gene>
<reference evidence="6 7" key="1">
    <citation type="submission" date="2018-10" db="EMBL/GenBank/DDBJ databases">
        <authorList>
            <consortium name="Molecular Microbiology and Infection Unit (UMMI)"/>
            <person name="Machado M."/>
        </authorList>
    </citation>
    <scope>NUCLEOTIDE SEQUENCE [LARGE SCALE GENOMIC DNA]</scope>
    <source>
        <strain evidence="6">FMV2238.02</strain>
    </source>
</reference>
<dbReference type="EMBL" id="UXEP01000027">
    <property type="protein sequence ID" value="VDC43201.1"/>
    <property type="molecule type" value="Genomic_DNA"/>
</dbReference>